<name>H1V8N7_COLHI</name>
<protein>
    <submittedName>
        <fullName evidence="1">Uncharacterized protein</fullName>
    </submittedName>
</protein>
<sequence>MYLFIVLRRGCIYPSNVGLWQRNTGQPHSLGLNFSSVNIVEVSAQAEVGFSAQVTSCTSAPPPLGMFPVCRMQLSDHHPFPAFWDPHSLPRTHMHTNKHTTHAPIHSLRLTLCQELFMTLSERKSTLQTTFFQATTSPGCPYSNLLPLLLVSRSRKPVLLYRCIVPTPAGFPWSDSSLSSLER</sequence>
<dbReference type="EMBL" id="CACQ02002049">
    <property type="protein sequence ID" value="CCF36590.1"/>
    <property type="molecule type" value="Genomic_DNA"/>
</dbReference>
<dbReference type="AlphaFoldDB" id="H1V8N7"/>
<evidence type="ECO:0000313" key="2">
    <source>
        <dbReference type="Proteomes" id="UP000007174"/>
    </source>
</evidence>
<dbReference type="Proteomes" id="UP000007174">
    <property type="component" value="Unassembled WGS sequence"/>
</dbReference>
<proteinExistence type="predicted"/>
<dbReference type="HOGENOM" id="CLU_1475072_0_0_1"/>
<evidence type="ECO:0000313" key="1">
    <source>
        <dbReference type="EMBL" id="CCF36590.1"/>
    </source>
</evidence>
<gene>
    <name evidence="1" type="ORF">CH063_08123</name>
</gene>
<accession>H1V8N7</accession>
<reference evidence="2" key="1">
    <citation type="journal article" date="2012" name="Nat. Genet.">
        <title>Lifestyle transitions in plant pathogenic Colletotrichum fungi deciphered by genome and transcriptome analyses.</title>
        <authorList>
            <person name="O'Connell R.J."/>
            <person name="Thon M.R."/>
            <person name="Hacquard S."/>
            <person name="Amyotte S.G."/>
            <person name="Kleemann J."/>
            <person name="Torres M.F."/>
            <person name="Damm U."/>
            <person name="Buiate E.A."/>
            <person name="Epstein L."/>
            <person name="Alkan N."/>
            <person name="Altmueller J."/>
            <person name="Alvarado-Balderrama L."/>
            <person name="Bauser C.A."/>
            <person name="Becker C."/>
            <person name="Birren B.W."/>
            <person name="Chen Z."/>
            <person name="Choi J."/>
            <person name="Crouch J.A."/>
            <person name="Duvick J.P."/>
            <person name="Farman M.A."/>
            <person name="Gan P."/>
            <person name="Heiman D."/>
            <person name="Henrissat B."/>
            <person name="Howard R.J."/>
            <person name="Kabbage M."/>
            <person name="Koch C."/>
            <person name="Kracher B."/>
            <person name="Kubo Y."/>
            <person name="Law A.D."/>
            <person name="Lebrun M.-H."/>
            <person name="Lee Y.-H."/>
            <person name="Miyara I."/>
            <person name="Moore N."/>
            <person name="Neumann U."/>
            <person name="Nordstroem K."/>
            <person name="Panaccione D.G."/>
            <person name="Panstruga R."/>
            <person name="Place M."/>
            <person name="Proctor R.H."/>
            <person name="Prusky D."/>
            <person name="Rech G."/>
            <person name="Reinhardt R."/>
            <person name="Rollins J.A."/>
            <person name="Rounsley S."/>
            <person name="Schardl C.L."/>
            <person name="Schwartz D.C."/>
            <person name="Shenoy N."/>
            <person name="Shirasu K."/>
            <person name="Sikhakolli U.R."/>
            <person name="Stueber K."/>
            <person name="Sukno S.A."/>
            <person name="Sweigard J.A."/>
            <person name="Takano Y."/>
            <person name="Takahara H."/>
            <person name="Trail F."/>
            <person name="van der Does H.C."/>
            <person name="Voll L.M."/>
            <person name="Will I."/>
            <person name="Young S."/>
            <person name="Zeng Q."/>
            <person name="Zhang J."/>
            <person name="Zhou S."/>
            <person name="Dickman M.B."/>
            <person name="Schulze-Lefert P."/>
            <person name="Ver Loren van Themaat E."/>
            <person name="Ma L.-J."/>
            <person name="Vaillancourt L.J."/>
        </authorList>
    </citation>
    <scope>NUCLEOTIDE SEQUENCE [LARGE SCALE GENOMIC DNA]</scope>
    <source>
        <strain evidence="2">IMI 349063</strain>
    </source>
</reference>
<organism evidence="1 2">
    <name type="scientific">Colletotrichum higginsianum (strain IMI 349063)</name>
    <name type="common">Crucifer anthracnose fungus</name>
    <dbReference type="NCBI Taxonomy" id="759273"/>
    <lineage>
        <taxon>Eukaryota</taxon>
        <taxon>Fungi</taxon>
        <taxon>Dikarya</taxon>
        <taxon>Ascomycota</taxon>
        <taxon>Pezizomycotina</taxon>
        <taxon>Sordariomycetes</taxon>
        <taxon>Hypocreomycetidae</taxon>
        <taxon>Glomerellales</taxon>
        <taxon>Glomerellaceae</taxon>
        <taxon>Colletotrichum</taxon>
        <taxon>Colletotrichum destructivum species complex</taxon>
    </lineage>
</organism>